<protein>
    <recommendedName>
        <fullName evidence="1">Peptidase C45 hydrolase domain-containing protein</fullName>
    </recommendedName>
</protein>
<dbReference type="InterPro" id="IPR047801">
    <property type="entry name" value="Peptidase_C45"/>
</dbReference>
<organism evidence="2 3">
    <name type="scientific">Trichomonascus ciferrii</name>
    <dbReference type="NCBI Taxonomy" id="44093"/>
    <lineage>
        <taxon>Eukaryota</taxon>
        <taxon>Fungi</taxon>
        <taxon>Dikarya</taxon>
        <taxon>Ascomycota</taxon>
        <taxon>Saccharomycotina</taxon>
        <taxon>Dipodascomycetes</taxon>
        <taxon>Dipodascales</taxon>
        <taxon>Trichomonascaceae</taxon>
        <taxon>Trichomonascus</taxon>
        <taxon>Trichomonascus ciferrii complex</taxon>
    </lineage>
</organism>
<dbReference type="Proteomes" id="UP000761534">
    <property type="component" value="Unassembled WGS sequence"/>
</dbReference>
<keyword evidence="3" id="KW-1185">Reference proteome</keyword>
<feature type="domain" description="Peptidase C45 hydrolase" evidence="1">
    <location>
        <begin position="117"/>
        <end position="341"/>
    </location>
</feature>
<evidence type="ECO:0000313" key="3">
    <source>
        <dbReference type="Proteomes" id="UP000761534"/>
    </source>
</evidence>
<dbReference type="EMBL" id="SWFS01000390">
    <property type="protein sequence ID" value="KAA8906852.1"/>
    <property type="molecule type" value="Genomic_DNA"/>
</dbReference>
<gene>
    <name evidence="2" type="ORF">TRICI_005091</name>
</gene>
<dbReference type="NCBIfam" id="NF040521">
    <property type="entry name" value="C45_proenzyme"/>
    <property type="match status" value="1"/>
</dbReference>
<comment type="caution">
    <text evidence="2">The sequence shown here is derived from an EMBL/GenBank/DDBJ whole genome shotgun (WGS) entry which is preliminary data.</text>
</comment>
<accession>A0A642UWG2</accession>
<dbReference type="OrthoDB" id="189997at2759"/>
<dbReference type="AlphaFoldDB" id="A0A642UWG2"/>
<dbReference type="VEuPathDB" id="FungiDB:TRICI_005091"/>
<dbReference type="Gene3D" id="3.60.60.10">
    <property type="entry name" value="Penicillin V Acylase, Chain A"/>
    <property type="match status" value="1"/>
</dbReference>
<dbReference type="InterPro" id="IPR047794">
    <property type="entry name" value="C45_proenzyme-like"/>
</dbReference>
<evidence type="ECO:0000313" key="2">
    <source>
        <dbReference type="EMBL" id="KAA8906852.1"/>
    </source>
</evidence>
<sequence>MSVPEIRVKGSPYEIGFGHGSQAKDRVRRSIEFYTAYFKDMANVSWDEVRRVSLEFRPSIEQRFPELFEELRGLAEGAGLPLADVMALNVRTEIAFGLQITQATDGCTAMYWRASPKEVFLAQNWDWKEAQADALIALNAAPDGHPRFQIMTEAGILGKIGLNEHGVGCCLNAISATGLDASKLPVHLALRRILNFDSAARAAQFLEKEYPCASAAHILVGDRDTGTGLEFSSTDVQELLPDANNCIFHSNHYVVDHYREDGQKIVDVGPKDSPFRLKRISEITRTLSPTVPSIQSAFADKANYPGSICRQTQGEVESTTLFNIVMDLASAKAHVIIGKPDQRDSAQQLQFVF</sequence>
<dbReference type="PANTHER" id="PTHR34180">
    <property type="entry name" value="PEPTIDASE C45"/>
    <property type="match status" value="1"/>
</dbReference>
<evidence type="ECO:0000259" key="1">
    <source>
        <dbReference type="Pfam" id="PF03417"/>
    </source>
</evidence>
<name>A0A642UWG2_9ASCO</name>
<dbReference type="InterPro" id="IPR005079">
    <property type="entry name" value="Peptidase_C45_hydrolase"/>
</dbReference>
<dbReference type="Gene3D" id="1.10.10.2120">
    <property type="match status" value="1"/>
</dbReference>
<dbReference type="Pfam" id="PF03417">
    <property type="entry name" value="AAT"/>
    <property type="match status" value="1"/>
</dbReference>
<reference evidence="2" key="1">
    <citation type="journal article" date="2019" name="G3 (Bethesda)">
        <title>Genome Assemblies of Two Rare Opportunistic Yeast Pathogens: Diutina rugosa (syn. Candida rugosa) and Trichomonascus ciferrii (syn. Candida ciferrii).</title>
        <authorList>
            <person name="Mixao V."/>
            <person name="Saus E."/>
            <person name="Hansen A.P."/>
            <person name="Lass-Florl C."/>
            <person name="Gabaldon T."/>
        </authorList>
    </citation>
    <scope>NUCLEOTIDE SEQUENCE</scope>
    <source>
        <strain evidence="2">CBS 4856</strain>
    </source>
</reference>
<dbReference type="PANTHER" id="PTHR34180:SF1">
    <property type="entry name" value="BETA-ALANYL-DOPAMINE_CARCININE HYDROLASE"/>
    <property type="match status" value="1"/>
</dbReference>
<proteinExistence type="predicted"/>